<dbReference type="InterPro" id="IPR007337">
    <property type="entry name" value="RelB/DinJ"/>
</dbReference>
<dbReference type="RefSeq" id="WP_304987398.1">
    <property type="nucleotide sequence ID" value="NZ_BAAACR010000012.1"/>
</dbReference>
<evidence type="ECO:0000256" key="2">
    <source>
        <dbReference type="ARBA" id="ARBA00022649"/>
    </source>
</evidence>
<dbReference type="Gene3D" id="1.10.1220.10">
    <property type="entry name" value="Met repressor-like"/>
    <property type="match status" value="1"/>
</dbReference>
<sequence length="75" mass="8265">MAQTSISIRMDAELKKNFENFCGAVGMNMSTAINMFAIACVREQRVPFEISAQRALPGESLDLFTDTTWSDGENG</sequence>
<dbReference type="PANTHER" id="PTHR38781:SF1">
    <property type="entry name" value="ANTITOXIN DINJ-RELATED"/>
    <property type="match status" value="1"/>
</dbReference>
<comment type="similarity">
    <text evidence="1">Belongs to the RelB/DinJ antitoxin family.</text>
</comment>
<name>A0ABP3CRP4_9FIRM</name>
<dbReference type="NCBIfam" id="TIGR02384">
    <property type="entry name" value="RelB_DinJ"/>
    <property type="match status" value="1"/>
</dbReference>
<dbReference type="Pfam" id="PF04221">
    <property type="entry name" value="RelB"/>
    <property type="match status" value="1"/>
</dbReference>
<reference evidence="4" key="1">
    <citation type="journal article" date="2019" name="Int. J. Syst. Evol. Microbiol.">
        <title>The Global Catalogue of Microorganisms (GCM) 10K type strain sequencing project: providing services to taxonomists for standard genome sequencing and annotation.</title>
        <authorList>
            <consortium name="The Broad Institute Genomics Platform"/>
            <consortium name="The Broad Institute Genome Sequencing Center for Infectious Disease"/>
            <person name="Wu L."/>
            <person name="Ma J."/>
        </authorList>
    </citation>
    <scope>NUCLEOTIDE SEQUENCE [LARGE SCALE GENOMIC DNA]</scope>
    <source>
        <strain evidence="4">JCM 8542</strain>
    </source>
</reference>
<evidence type="ECO:0000313" key="3">
    <source>
        <dbReference type="EMBL" id="GAA0213805.1"/>
    </source>
</evidence>
<organism evidence="3 4">
    <name type="scientific">Selenomonas dianae</name>
    <dbReference type="NCBI Taxonomy" id="135079"/>
    <lineage>
        <taxon>Bacteria</taxon>
        <taxon>Bacillati</taxon>
        <taxon>Bacillota</taxon>
        <taxon>Negativicutes</taxon>
        <taxon>Selenomonadales</taxon>
        <taxon>Selenomonadaceae</taxon>
        <taxon>Selenomonas</taxon>
    </lineage>
</organism>
<protein>
    <recommendedName>
        <fullName evidence="5">Addiction module antitoxin, RelB/DinJ family</fullName>
    </recommendedName>
</protein>
<evidence type="ECO:0008006" key="5">
    <source>
        <dbReference type="Google" id="ProtNLM"/>
    </source>
</evidence>
<evidence type="ECO:0000313" key="4">
    <source>
        <dbReference type="Proteomes" id="UP001500399"/>
    </source>
</evidence>
<dbReference type="EMBL" id="BAAACR010000012">
    <property type="protein sequence ID" value="GAA0213805.1"/>
    <property type="molecule type" value="Genomic_DNA"/>
</dbReference>
<gene>
    <name evidence="3" type="ORF">GCM10008919_16300</name>
</gene>
<accession>A0ABP3CRP4</accession>
<proteinExistence type="inferred from homology"/>
<dbReference type="PANTHER" id="PTHR38781">
    <property type="entry name" value="ANTITOXIN DINJ-RELATED"/>
    <property type="match status" value="1"/>
</dbReference>
<keyword evidence="4" id="KW-1185">Reference proteome</keyword>
<keyword evidence="2" id="KW-1277">Toxin-antitoxin system</keyword>
<comment type="caution">
    <text evidence="3">The sequence shown here is derived from an EMBL/GenBank/DDBJ whole genome shotgun (WGS) entry which is preliminary data.</text>
</comment>
<dbReference type="Proteomes" id="UP001500399">
    <property type="component" value="Unassembled WGS sequence"/>
</dbReference>
<dbReference type="InterPro" id="IPR013321">
    <property type="entry name" value="Arc_rbn_hlx_hlx"/>
</dbReference>
<evidence type="ECO:0000256" key="1">
    <source>
        <dbReference type="ARBA" id="ARBA00010562"/>
    </source>
</evidence>